<name>A0A507R0J4_MONPU</name>
<evidence type="ECO:0000256" key="1">
    <source>
        <dbReference type="SAM" id="MobiDB-lite"/>
    </source>
</evidence>
<evidence type="ECO:0000313" key="2">
    <source>
        <dbReference type="EMBL" id="TQB74916.1"/>
    </source>
</evidence>
<dbReference type="Proteomes" id="UP000319663">
    <property type="component" value="Unassembled WGS sequence"/>
</dbReference>
<dbReference type="EMBL" id="VIFY01000025">
    <property type="protein sequence ID" value="TQB74916.1"/>
    <property type="molecule type" value="Genomic_DNA"/>
</dbReference>
<protein>
    <submittedName>
        <fullName evidence="2">Uncharacterized protein</fullName>
    </submittedName>
</protein>
<reference evidence="2 3" key="1">
    <citation type="submission" date="2019-06" db="EMBL/GenBank/DDBJ databases">
        <title>Wine fermentation using esterase from Monascus purpureus.</title>
        <authorList>
            <person name="Geng C."/>
            <person name="Zhang Y."/>
        </authorList>
    </citation>
    <scope>NUCLEOTIDE SEQUENCE [LARGE SCALE GENOMIC DNA]</scope>
    <source>
        <strain evidence="2">HQ1</strain>
    </source>
</reference>
<accession>A0A507R0J4</accession>
<evidence type="ECO:0000313" key="3">
    <source>
        <dbReference type="Proteomes" id="UP000319663"/>
    </source>
</evidence>
<dbReference type="AlphaFoldDB" id="A0A507R0J4"/>
<feature type="region of interest" description="Disordered" evidence="1">
    <location>
        <begin position="1"/>
        <end position="79"/>
    </location>
</feature>
<sequence length="79" mass="8782">MSSREGSFKAKIRSLLPRSPSQSGAEFCDTRSEITLTNEGPSPRRKEKEYKGAREPALANPYNGLLSPSPSPRCFNHCR</sequence>
<proteinExistence type="predicted"/>
<organism evidence="2 3">
    <name type="scientific">Monascus purpureus</name>
    <name type="common">Red mold</name>
    <name type="synonym">Monascus anka</name>
    <dbReference type="NCBI Taxonomy" id="5098"/>
    <lineage>
        <taxon>Eukaryota</taxon>
        <taxon>Fungi</taxon>
        <taxon>Dikarya</taxon>
        <taxon>Ascomycota</taxon>
        <taxon>Pezizomycotina</taxon>
        <taxon>Eurotiomycetes</taxon>
        <taxon>Eurotiomycetidae</taxon>
        <taxon>Eurotiales</taxon>
        <taxon>Aspergillaceae</taxon>
        <taxon>Monascus</taxon>
    </lineage>
</organism>
<feature type="compositionally biased region" description="Basic and acidic residues" evidence="1">
    <location>
        <begin position="42"/>
        <end position="54"/>
    </location>
</feature>
<keyword evidence="3" id="KW-1185">Reference proteome</keyword>
<gene>
    <name evidence="2" type="ORF">MPDQ_003947</name>
</gene>
<comment type="caution">
    <text evidence="2">The sequence shown here is derived from an EMBL/GenBank/DDBJ whole genome shotgun (WGS) entry which is preliminary data.</text>
</comment>